<evidence type="ECO:0000256" key="4">
    <source>
        <dbReference type="ARBA" id="ARBA00022801"/>
    </source>
</evidence>
<dbReference type="PANTHER" id="PTHR11742">
    <property type="entry name" value="MANNOSYL-OLIGOSACCHARIDE ALPHA-1,2-MANNOSIDASE-RELATED"/>
    <property type="match status" value="1"/>
</dbReference>
<dbReference type="Gene3D" id="1.50.10.10">
    <property type="match status" value="1"/>
</dbReference>
<evidence type="ECO:0000256" key="5">
    <source>
        <dbReference type="ARBA" id="ARBA00023157"/>
    </source>
</evidence>
<dbReference type="InterPro" id="IPR012341">
    <property type="entry name" value="6hp_glycosidase-like_sf"/>
</dbReference>
<dbReference type="GO" id="GO:0016020">
    <property type="term" value="C:membrane"/>
    <property type="evidence" value="ECO:0007669"/>
    <property type="project" value="InterPro"/>
</dbReference>
<dbReference type="InterPro" id="IPR001382">
    <property type="entry name" value="Glyco_hydro_47"/>
</dbReference>
<feature type="compositionally biased region" description="Low complexity" evidence="8">
    <location>
        <begin position="102"/>
        <end position="116"/>
    </location>
</feature>
<evidence type="ECO:0000256" key="8">
    <source>
        <dbReference type="SAM" id="MobiDB-lite"/>
    </source>
</evidence>
<keyword evidence="7" id="KW-0326">Glycosidase</keyword>
<comment type="cofactor">
    <cofactor evidence="1 6">
        <name>Ca(2+)</name>
        <dbReference type="ChEBI" id="CHEBI:29108"/>
    </cofactor>
</comment>
<keyword evidence="4 7" id="KW-0378">Hydrolase</keyword>
<dbReference type="InParanoid" id="I2H301"/>
<dbReference type="InterPro" id="IPR050749">
    <property type="entry name" value="Glycosyl_Hydrolase_47"/>
</dbReference>
<comment type="pathway">
    <text evidence="2">Protein modification; protein glycosylation.</text>
</comment>
<dbReference type="EMBL" id="HE806319">
    <property type="protein sequence ID" value="CCH60753.1"/>
    <property type="molecule type" value="Genomic_DNA"/>
</dbReference>
<keyword evidence="6" id="KW-0106">Calcium</keyword>
<dbReference type="eggNOG" id="KOG2204">
    <property type="taxonomic scope" value="Eukaryota"/>
</dbReference>
<feature type="compositionally biased region" description="Basic and acidic residues" evidence="8">
    <location>
        <begin position="91"/>
        <end position="101"/>
    </location>
</feature>
<evidence type="ECO:0000256" key="7">
    <source>
        <dbReference type="RuleBase" id="RU361193"/>
    </source>
</evidence>
<dbReference type="OMA" id="YYTFENE"/>
<dbReference type="GeneID" id="14495789"/>
<dbReference type="SUPFAM" id="SSF48225">
    <property type="entry name" value="Seven-hairpin glycosidases"/>
    <property type="match status" value="1"/>
</dbReference>
<dbReference type="GO" id="GO:0005509">
    <property type="term" value="F:calcium ion binding"/>
    <property type="evidence" value="ECO:0007669"/>
    <property type="project" value="InterPro"/>
</dbReference>
<dbReference type="InterPro" id="IPR036026">
    <property type="entry name" value="Seven-hairpin_glycosidases"/>
</dbReference>
<dbReference type="PANTHER" id="PTHR11742:SF103">
    <property type="entry name" value="ENDOPLASMIC RETICULUM MANNOSIDASE MNL2-RELATED"/>
    <property type="match status" value="1"/>
</dbReference>
<dbReference type="KEGG" id="tbl:TBLA_0D02500"/>
<dbReference type="GO" id="GO:0036503">
    <property type="term" value="P:ERAD pathway"/>
    <property type="evidence" value="ECO:0007669"/>
    <property type="project" value="EnsemblFungi"/>
</dbReference>
<evidence type="ECO:0000256" key="3">
    <source>
        <dbReference type="ARBA" id="ARBA00007658"/>
    </source>
</evidence>
<dbReference type="STRING" id="1071380.I2H301"/>
<feature type="compositionally biased region" description="Low complexity" evidence="8">
    <location>
        <begin position="72"/>
        <end position="85"/>
    </location>
</feature>
<reference evidence="10 11" key="1">
    <citation type="journal article" date="2011" name="Proc. Natl. Acad. Sci. U.S.A.">
        <title>Evolutionary erosion of yeast sex chromosomes by mating-type switching accidents.</title>
        <authorList>
            <person name="Gordon J.L."/>
            <person name="Armisen D."/>
            <person name="Proux-Wera E."/>
            <person name="Oheigeartaigh S.S."/>
            <person name="Byrne K.P."/>
            <person name="Wolfe K.H."/>
        </authorList>
    </citation>
    <scope>NUCLEOTIDE SEQUENCE [LARGE SCALE GENOMIC DNA]</scope>
    <source>
        <strain evidence="11">ATCC 34711 / CBS 6284 / DSM 70876 / NBRC 10599 / NRRL Y-10934 / UCD 77-7</strain>
    </source>
</reference>
<dbReference type="PRINTS" id="PR00747">
    <property type="entry name" value="GLYHDRLASE47"/>
</dbReference>
<dbReference type="Pfam" id="PF01532">
    <property type="entry name" value="Glyco_hydro_47"/>
    <property type="match status" value="1"/>
</dbReference>
<keyword evidence="9" id="KW-1133">Transmembrane helix</keyword>
<feature type="region of interest" description="Disordered" evidence="8">
    <location>
        <begin position="63"/>
        <end position="126"/>
    </location>
</feature>
<keyword evidence="9" id="KW-0812">Transmembrane</keyword>
<dbReference type="FunCoup" id="I2H301">
    <property type="interactions" value="135"/>
</dbReference>
<protein>
    <recommendedName>
        <fullName evidence="7">alpha-1,2-Mannosidase</fullName>
        <ecNumber evidence="7">3.2.1.-</ecNumber>
    </recommendedName>
</protein>
<dbReference type="GO" id="GO:0005975">
    <property type="term" value="P:carbohydrate metabolic process"/>
    <property type="evidence" value="ECO:0007669"/>
    <property type="project" value="InterPro"/>
</dbReference>
<dbReference type="Proteomes" id="UP000002866">
    <property type="component" value="Chromosome 4"/>
</dbReference>
<dbReference type="GO" id="GO:0005783">
    <property type="term" value="C:endoplasmic reticulum"/>
    <property type="evidence" value="ECO:0007669"/>
    <property type="project" value="EnsemblFungi"/>
</dbReference>
<dbReference type="RefSeq" id="XP_004180272.1">
    <property type="nucleotide sequence ID" value="XM_004180224.1"/>
</dbReference>
<comment type="similarity">
    <text evidence="3 7">Belongs to the glycosyl hydrolase 47 family.</text>
</comment>
<feature type="transmembrane region" description="Helical" evidence="9">
    <location>
        <begin position="12"/>
        <end position="33"/>
    </location>
</feature>
<evidence type="ECO:0000256" key="6">
    <source>
        <dbReference type="PIRSR" id="PIRSR601382-2"/>
    </source>
</evidence>
<keyword evidence="9" id="KW-0472">Membrane</keyword>
<proteinExistence type="inferred from homology"/>
<organism evidence="10 11">
    <name type="scientific">Henningerozyma blattae (strain ATCC 34711 / CBS 6284 / DSM 70876 / NBRC 10599 / NRRL Y-10934 / UCD 77-7)</name>
    <name type="common">Yeast</name>
    <name type="synonym">Tetrapisispora blattae</name>
    <dbReference type="NCBI Taxonomy" id="1071380"/>
    <lineage>
        <taxon>Eukaryota</taxon>
        <taxon>Fungi</taxon>
        <taxon>Dikarya</taxon>
        <taxon>Ascomycota</taxon>
        <taxon>Saccharomycotina</taxon>
        <taxon>Saccharomycetes</taxon>
        <taxon>Saccharomycetales</taxon>
        <taxon>Saccharomycetaceae</taxon>
        <taxon>Henningerozyma</taxon>
    </lineage>
</organism>
<dbReference type="HOGENOM" id="CLU_022261_0_0_1"/>
<name>I2H301_HENB6</name>
<evidence type="ECO:0000313" key="10">
    <source>
        <dbReference type="EMBL" id="CCH60753.1"/>
    </source>
</evidence>
<keyword evidence="6" id="KW-0479">Metal-binding</keyword>
<evidence type="ECO:0000256" key="9">
    <source>
        <dbReference type="SAM" id="Phobius"/>
    </source>
</evidence>
<feature type="binding site" evidence="6">
    <location>
        <position position="836"/>
    </location>
    <ligand>
        <name>Ca(2+)</name>
        <dbReference type="ChEBI" id="CHEBI:29108"/>
    </ligand>
</feature>
<accession>I2H301</accession>
<evidence type="ECO:0000256" key="1">
    <source>
        <dbReference type="ARBA" id="ARBA00001913"/>
    </source>
</evidence>
<sequence>MIILKRNLRGIIRKIQSVLLLVVTISLLFYYTFQNEINMLNSYAENEYVPSINTVISSDNTADSLVNPPGFNNNKNHNNQNENINGLPRPFGDKNKIHDSSSDNPINNNNPNNNIPPKDPSKDLSDPAVLKVKNKYFPLLLPNISVAFDFETKAQKLNNEAHLAPPPQAQAVRENHPVLYEVSLPSSFNILENENENLIQATYFEDGGKQQIDMLADIKAIFLKSWNQENIYARAKSRLEVDWPITLIESLDTLFILDNQEEFVKAVDLIGEINFSIPPEHYKVADIADMSRRVLGGLLSSYELSQNTILLEKAKQLASFLLRAFDTPNRMPILHFFWQSTLKNRFPYQNSNLGQLNSMSLEFTRLAQLTGQSKYFDAIYRIYKIMADSSKEFDIDYLFPINIDATGCQLFSSEEISLGDHVRDSQVMKSINEDLKFVQCHQTGKFKIGKDDKLDGKETFSMDRDTISIYDTLAKLRHLLNNHDLLQLSESSLKASQPGEETINVKEDSKTSDNNEDEKELEKTKKIKQPWVTSKQLFVSALESVRELMFYTPMTPLYDNLTFISSLDTRSWFIPTTNEMSIDVSPHYDMNIESCSLASTFAFGSKVFNISEYIKIAENLTISCIKYNSLFSGILPKHSYYDPCLDGSSCMFDSVSKINNIKQGYYLRNEMDSSDSVIKVSQNLNKHPILEKENDNNMITKVLNFKSHSKKSILQMPPGFINENGEWSDNPEQPLWINQLDSSLLLSPYTIQSIFYMYRITGEKKWRSLGKSLFNMIIARLQKEGEGAKQTWVIKEVDNNGPAIIPSYWFSQTLKYYLLLFGNGLDYTLDKYVFTTNGHLIKRTNTIQGTTI</sequence>
<gene>
    <name evidence="10" type="primary">TBLA0D02500</name>
    <name evidence="10" type="ORF">TBLA_0D02500</name>
</gene>
<feature type="compositionally biased region" description="Basic and acidic residues" evidence="8">
    <location>
        <begin position="503"/>
        <end position="513"/>
    </location>
</feature>
<dbReference type="GO" id="GO:0004571">
    <property type="term" value="F:mannosyl-oligosaccharide 1,2-alpha-mannosidase activity"/>
    <property type="evidence" value="ECO:0007669"/>
    <property type="project" value="InterPro"/>
</dbReference>
<keyword evidence="11" id="KW-1185">Reference proteome</keyword>
<dbReference type="EC" id="3.2.1.-" evidence="7"/>
<evidence type="ECO:0000313" key="11">
    <source>
        <dbReference type="Proteomes" id="UP000002866"/>
    </source>
</evidence>
<dbReference type="AlphaFoldDB" id="I2H301"/>
<evidence type="ECO:0000256" key="2">
    <source>
        <dbReference type="ARBA" id="ARBA00004922"/>
    </source>
</evidence>
<feature type="region of interest" description="Disordered" evidence="8">
    <location>
        <begin position="496"/>
        <end position="524"/>
    </location>
</feature>
<keyword evidence="5" id="KW-1015">Disulfide bond</keyword>
<dbReference type="OrthoDB" id="8118055at2759"/>